<comment type="subcellular location">
    <subcellularLocation>
        <location evidence="9">Cytoplasm</location>
    </subcellularLocation>
</comment>
<evidence type="ECO:0000259" key="10">
    <source>
        <dbReference type="Pfam" id="PF02224"/>
    </source>
</evidence>
<name>A0ABV6KAM7_9BACI</name>
<proteinExistence type="inferred from homology"/>
<dbReference type="InterPro" id="IPR027417">
    <property type="entry name" value="P-loop_NTPase"/>
</dbReference>
<evidence type="ECO:0000256" key="9">
    <source>
        <dbReference type="HAMAP-Rule" id="MF_00238"/>
    </source>
</evidence>
<dbReference type="GO" id="GO:0016301">
    <property type="term" value="F:kinase activity"/>
    <property type="evidence" value="ECO:0007669"/>
    <property type="project" value="UniProtKB-KW"/>
</dbReference>
<dbReference type="EMBL" id="JBHLUX010000017">
    <property type="protein sequence ID" value="MFC0470309.1"/>
    <property type="molecule type" value="Genomic_DNA"/>
</dbReference>
<dbReference type="EC" id="2.7.4.25" evidence="9"/>
<dbReference type="CDD" id="cd02020">
    <property type="entry name" value="CMPK"/>
    <property type="match status" value="1"/>
</dbReference>
<evidence type="ECO:0000313" key="12">
    <source>
        <dbReference type="Proteomes" id="UP001589838"/>
    </source>
</evidence>
<feature type="domain" description="Cytidylate kinase" evidence="10">
    <location>
        <begin position="7"/>
        <end position="220"/>
    </location>
</feature>
<evidence type="ECO:0000256" key="7">
    <source>
        <dbReference type="ARBA" id="ARBA00047615"/>
    </source>
</evidence>
<organism evidence="11 12">
    <name type="scientific">Halalkalibacter kiskunsagensis</name>
    <dbReference type="NCBI Taxonomy" id="1548599"/>
    <lineage>
        <taxon>Bacteria</taxon>
        <taxon>Bacillati</taxon>
        <taxon>Bacillota</taxon>
        <taxon>Bacilli</taxon>
        <taxon>Bacillales</taxon>
        <taxon>Bacillaceae</taxon>
        <taxon>Halalkalibacter</taxon>
    </lineage>
</organism>
<comment type="caution">
    <text evidence="11">The sequence shown here is derived from an EMBL/GenBank/DDBJ whole genome shotgun (WGS) entry which is preliminary data.</text>
</comment>
<comment type="catalytic activity">
    <reaction evidence="8 9">
        <text>CMP + ATP = CDP + ADP</text>
        <dbReference type="Rhea" id="RHEA:11600"/>
        <dbReference type="ChEBI" id="CHEBI:30616"/>
        <dbReference type="ChEBI" id="CHEBI:58069"/>
        <dbReference type="ChEBI" id="CHEBI:60377"/>
        <dbReference type="ChEBI" id="CHEBI:456216"/>
        <dbReference type="EC" id="2.7.4.25"/>
    </reaction>
</comment>
<reference evidence="11 12" key="1">
    <citation type="submission" date="2024-09" db="EMBL/GenBank/DDBJ databases">
        <authorList>
            <person name="Sun Q."/>
            <person name="Mori K."/>
        </authorList>
    </citation>
    <scope>NUCLEOTIDE SEQUENCE [LARGE SCALE GENOMIC DNA]</scope>
    <source>
        <strain evidence="11 12">NCAIM B.02610</strain>
    </source>
</reference>
<evidence type="ECO:0000256" key="2">
    <source>
        <dbReference type="ARBA" id="ARBA00022490"/>
    </source>
</evidence>
<comment type="catalytic activity">
    <reaction evidence="7 9">
        <text>dCMP + ATP = dCDP + ADP</text>
        <dbReference type="Rhea" id="RHEA:25094"/>
        <dbReference type="ChEBI" id="CHEBI:30616"/>
        <dbReference type="ChEBI" id="CHEBI:57566"/>
        <dbReference type="ChEBI" id="CHEBI:58593"/>
        <dbReference type="ChEBI" id="CHEBI:456216"/>
        <dbReference type="EC" id="2.7.4.25"/>
    </reaction>
</comment>
<accession>A0ABV6KAM7</accession>
<feature type="binding site" evidence="9">
    <location>
        <begin position="11"/>
        <end position="19"/>
    </location>
    <ligand>
        <name>ATP</name>
        <dbReference type="ChEBI" id="CHEBI:30616"/>
    </ligand>
</feature>
<dbReference type="Gene3D" id="3.40.50.300">
    <property type="entry name" value="P-loop containing nucleotide triphosphate hydrolases"/>
    <property type="match status" value="1"/>
</dbReference>
<evidence type="ECO:0000256" key="5">
    <source>
        <dbReference type="ARBA" id="ARBA00022777"/>
    </source>
</evidence>
<keyword evidence="5 9" id="KW-0418">Kinase</keyword>
<keyword evidence="2 9" id="KW-0963">Cytoplasm</keyword>
<dbReference type="InterPro" id="IPR003136">
    <property type="entry name" value="Cytidylate_kin"/>
</dbReference>
<dbReference type="NCBIfam" id="TIGR00017">
    <property type="entry name" value="cmk"/>
    <property type="match status" value="1"/>
</dbReference>
<evidence type="ECO:0000256" key="3">
    <source>
        <dbReference type="ARBA" id="ARBA00022679"/>
    </source>
</evidence>
<gene>
    <name evidence="9 11" type="primary">cmk</name>
    <name evidence="11" type="ORF">ACFFHM_07135</name>
</gene>
<dbReference type="PANTHER" id="PTHR21299:SF2">
    <property type="entry name" value="CYTIDYLATE KINASE"/>
    <property type="match status" value="1"/>
</dbReference>
<protein>
    <recommendedName>
        <fullName evidence="9">Cytidylate kinase</fullName>
        <shortName evidence="9">CK</shortName>
        <ecNumber evidence="9">2.7.4.25</ecNumber>
    </recommendedName>
    <alternativeName>
        <fullName evidence="9">Cytidine monophosphate kinase</fullName>
        <shortName evidence="9">CMP kinase</shortName>
    </alternativeName>
</protein>
<keyword evidence="6 9" id="KW-0067">ATP-binding</keyword>
<dbReference type="HAMAP" id="MF_00238">
    <property type="entry name" value="Cytidyl_kinase_type1"/>
    <property type="match status" value="1"/>
</dbReference>
<dbReference type="PANTHER" id="PTHR21299">
    <property type="entry name" value="CYTIDYLATE KINASE/PANTOATE-BETA-ALANINE LIGASE"/>
    <property type="match status" value="1"/>
</dbReference>
<evidence type="ECO:0000256" key="8">
    <source>
        <dbReference type="ARBA" id="ARBA00048478"/>
    </source>
</evidence>
<dbReference type="InterPro" id="IPR011994">
    <property type="entry name" value="Cytidylate_kinase_dom"/>
</dbReference>
<dbReference type="Proteomes" id="UP001589838">
    <property type="component" value="Unassembled WGS sequence"/>
</dbReference>
<dbReference type="SUPFAM" id="SSF52540">
    <property type="entry name" value="P-loop containing nucleoside triphosphate hydrolases"/>
    <property type="match status" value="1"/>
</dbReference>
<sequence length="224" mass="24926">MNKKMNIAIDGPAGAGKSTVAKIVAEKLSYLYIDTGAMYRALTFVAMRVGLNLEEGSQLIELLKDLRIQLQHEESGVRVFVNNEDVTAAIRTKNVTSNVSLVSSHEAVRIEMVDRQRKLAENGHAVLDGRDIGTYVLPDAKVKIFLTASVEERARRRYEEHQGKGILSNFDQIKKEIAHRDKLDSTRAFAPLKKADDAVEIDSTALTIPEVAELIIELAKERAR</sequence>
<keyword evidence="3 9" id="KW-0808">Transferase</keyword>
<evidence type="ECO:0000313" key="11">
    <source>
        <dbReference type="EMBL" id="MFC0470309.1"/>
    </source>
</evidence>
<comment type="similarity">
    <text evidence="1 9">Belongs to the cytidylate kinase family. Type 1 subfamily.</text>
</comment>
<keyword evidence="4 9" id="KW-0547">Nucleotide-binding</keyword>
<evidence type="ECO:0000256" key="1">
    <source>
        <dbReference type="ARBA" id="ARBA00009427"/>
    </source>
</evidence>
<dbReference type="RefSeq" id="WP_335959047.1">
    <property type="nucleotide sequence ID" value="NZ_JAXBLX010000003.1"/>
</dbReference>
<evidence type="ECO:0000256" key="4">
    <source>
        <dbReference type="ARBA" id="ARBA00022741"/>
    </source>
</evidence>
<keyword evidence="12" id="KW-1185">Reference proteome</keyword>
<evidence type="ECO:0000256" key="6">
    <source>
        <dbReference type="ARBA" id="ARBA00022840"/>
    </source>
</evidence>
<dbReference type="Pfam" id="PF02224">
    <property type="entry name" value="Cytidylate_kin"/>
    <property type="match status" value="1"/>
</dbReference>